<evidence type="ECO:0000313" key="2">
    <source>
        <dbReference type="Proteomes" id="UP000042997"/>
    </source>
</evidence>
<sequence length="110" mass="12051">MAEGLRLTPQTIEEIVAICDTMLTTLREAARHASDLTDAPSFGGFKSAEDLRAGFVRKARGTPESLYERLEQFEAALSGMREAFAAGGEGFLAAEYNWATRLHALNQDEL</sequence>
<gene>
    <name evidence="1" type="ORF">RHRU231_960050</name>
</gene>
<dbReference type="Proteomes" id="UP000042997">
    <property type="component" value="Unassembled WGS sequence"/>
</dbReference>
<evidence type="ECO:0000313" key="1">
    <source>
        <dbReference type="EMBL" id="CDZ92521.1"/>
    </source>
</evidence>
<name>A0A098BXS3_9NOCA</name>
<dbReference type="AlphaFoldDB" id="A0A098BXS3"/>
<dbReference type="EMBL" id="CCSD01000112">
    <property type="protein sequence ID" value="CDZ92521.1"/>
    <property type="molecule type" value="Genomic_DNA"/>
</dbReference>
<dbReference type="RefSeq" id="WP_040275774.1">
    <property type="nucleotide sequence ID" value="NZ_JAJNCM010000017.1"/>
</dbReference>
<reference evidence="1 2" key="1">
    <citation type="journal article" date="2014" name="Genome Announc.">
        <title>Draft Genome Sequence of Propane- and Butane-Oxidizing Actinobacterium Rhodococcus ruber IEGM 231.</title>
        <authorList>
            <person name="Ivshina I.B."/>
            <person name="Kuyukina M.S."/>
            <person name="Krivoruchko A.V."/>
            <person name="Barbe V."/>
            <person name="Fischer C."/>
        </authorList>
    </citation>
    <scope>NUCLEOTIDE SEQUENCE [LARGE SCALE GENOMIC DNA]</scope>
</reference>
<accession>A0A098BXS3</accession>
<proteinExistence type="predicted"/>
<protein>
    <submittedName>
        <fullName evidence="1">Uncharacterized protein</fullName>
    </submittedName>
</protein>
<dbReference type="OrthoDB" id="4477994at2"/>
<organism evidence="1 2">
    <name type="scientific">Rhodococcus ruber</name>
    <dbReference type="NCBI Taxonomy" id="1830"/>
    <lineage>
        <taxon>Bacteria</taxon>
        <taxon>Bacillati</taxon>
        <taxon>Actinomycetota</taxon>
        <taxon>Actinomycetes</taxon>
        <taxon>Mycobacteriales</taxon>
        <taxon>Nocardiaceae</taxon>
        <taxon>Rhodococcus</taxon>
    </lineage>
</organism>